<dbReference type="GO" id="GO:0005634">
    <property type="term" value="C:nucleus"/>
    <property type="evidence" value="ECO:0007669"/>
    <property type="project" value="UniProtKB-SubCell"/>
</dbReference>
<dbReference type="Gene3D" id="1.10.10.60">
    <property type="entry name" value="Homeodomain-like"/>
    <property type="match status" value="1"/>
</dbReference>
<evidence type="ECO:0000256" key="7">
    <source>
        <dbReference type="SAM" id="MobiDB-lite"/>
    </source>
</evidence>
<feature type="region of interest" description="Disordered" evidence="7">
    <location>
        <begin position="183"/>
        <end position="202"/>
    </location>
</feature>
<feature type="DNA-binding region" description="Homeobox" evidence="6">
    <location>
        <begin position="295"/>
        <end position="339"/>
    </location>
</feature>
<dbReference type="InterPro" id="IPR008422">
    <property type="entry name" value="KN_HD"/>
</dbReference>
<dbReference type="Pfam" id="PF05920">
    <property type="entry name" value="Homeobox_KN"/>
    <property type="match status" value="1"/>
</dbReference>
<dbReference type="SMART" id="SM00389">
    <property type="entry name" value="HOX"/>
    <property type="match status" value="1"/>
</dbReference>
<dbReference type="InterPro" id="IPR050224">
    <property type="entry name" value="TALE_homeobox"/>
</dbReference>
<feature type="compositionally biased region" description="Low complexity" evidence="7">
    <location>
        <begin position="190"/>
        <end position="202"/>
    </location>
</feature>
<dbReference type="SUPFAM" id="SSF46689">
    <property type="entry name" value="Homeodomain-like"/>
    <property type="match status" value="1"/>
</dbReference>
<organism evidence="10 11">
    <name type="scientific">Monodon monoceros</name>
    <name type="common">Narwhal</name>
    <name type="synonym">Ceratodon monodon</name>
    <dbReference type="NCBI Taxonomy" id="40151"/>
    <lineage>
        <taxon>Eukaryota</taxon>
        <taxon>Metazoa</taxon>
        <taxon>Chordata</taxon>
        <taxon>Craniata</taxon>
        <taxon>Vertebrata</taxon>
        <taxon>Euteleostomi</taxon>
        <taxon>Mammalia</taxon>
        <taxon>Eutheria</taxon>
        <taxon>Laurasiatheria</taxon>
        <taxon>Artiodactyla</taxon>
        <taxon>Whippomorpha</taxon>
        <taxon>Cetacea</taxon>
        <taxon>Odontoceti</taxon>
        <taxon>Monodontidae</taxon>
        <taxon>Monodon</taxon>
    </lineage>
</organism>
<feature type="non-terminal residue" evidence="10">
    <location>
        <position position="398"/>
    </location>
</feature>
<comment type="similarity">
    <text evidence="2">Belongs to the TALE/PBX homeobox family.</text>
</comment>
<evidence type="ECO:0000256" key="1">
    <source>
        <dbReference type="ARBA" id="ARBA00004123"/>
    </source>
</evidence>
<dbReference type="GO" id="GO:0003677">
    <property type="term" value="F:DNA binding"/>
    <property type="evidence" value="ECO:0007669"/>
    <property type="project" value="UniProtKB-UniRule"/>
</dbReference>
<sequence>MLNLVFSRTVCQVKLSCPVLESQLHWELNAKRAELRTENLPMALKNGKKGQDEPRGEPGAGEMGGDWDGGSSTPSEFGREVTRWGRGWGLGLVGGEPGGPGEPLGGGDPGGGSGVWGGRGDILQQAKKHALNCHQMTPALINVLREIEEKTALSIRSSQEEEPVDLQLMHLDTMLLAEGVADPEKGDGSGSAAATTAASWGGVSPNNPIEHLDYRSKLAQVRHMYHSELEKYEKARSKFTAHVMKLLREQSCTQFIAPKETEHMFSAIQRQLKQSPCKAAMILHSGSWMPDEKTYFYSHLSNPYPTDEAKEELAKKCGITASQVPNWFGNKQMRYKKNTGKLGQLILKVCSELAELTDLKTASSARFCSDIHSGIEEVVCIHGRVREIIFGDLMKNFL</sequence>
<evidence type="ECO:0000313" key="10">
    <source>
        <dbReference type="EMBL" id="TKC37062.1"/>
    </source>
</evidence>
<evidence type="ECO:0000256" key="2">
    <source>
        <dbReference type="ARBA" id="ARBA00007601"/>
    </source>
</evidence>
<evidence type="ECO:0000259" key="9">
    <source>
        <dbReference type="PROSITE" id="PS51978"/>
    </source>
</evidence>
<evidence type="ECO:0000256" key="3">
    <source>
        <dbReference type="ARBA" id="ARBA00023125"/>
    </source>
</evidence>
<evidence type="ECO:0000313" key="11">
    <source>
        <dbReference type="Proteomes" id="UP000308365"/>
    </source>
</evidence>
<dbReference type="EMBL" id="RWIC01001203">
    <property type="protein sequence ID" value="TKC37062.1"/>
    <property type="molecule type" value="Genomic_DNA"/>
</dbReference>
<keyword evidence="4 6" id="KW-0371">Homeobox</keyword>
<feature type="compositionally biased region" description="Gly residues" evidence="7">
    <location>
        <begin position="86"/>
        <end position="114"/>
    </location>
</feature>
<proteinExistence type="inferred from homology"/>
<keyword evidence="3 6" id="KW-0238">DNA-binding</keyword>
<gene>
    <name evidence="10" type="ORF">EI555_011821</name>
</gene>
<evidence type="ECO:0000256" key="4">
    <source>
        <dbReference type="ARBA" id="ARBA00023155"/>
    </source>
</evidence>
<evidence type="ECO:0000256" key="5">
    <source>
        <dbReference type="ARBA" id="ARBA00023242"/>
    </source>
</evidence>
<protein>
    <submittedName>
        <fullName evidence="10">Uncharacterized protein</fullName>
    </submittedName>
</protein>
<dbReference type="Proteomes" id="UP000308365">
    <property type="component" value="Unassembled WGS sequence"/>
</dbReference>
<dbReference type="PROSITE" id="PS50071">
    <property type="entry name" value="HOMEOBOX_2"/>
    <property type="match status" value="1"/>
</dbReference>
<comment type="subcellular location">
    <subcellularLocation>
        <location evidence="1 6">Nucleus</location>
    </subcellularLocation>
</comment>
<feature type="domain" description="Homeobox" evidence="8">
    <location>
        <begin position="293"/>
        <end position="338"/>
    </location>
</feature>
<dbReference type="PROSITE" id="PS51978">
    <property type="entry name" value="PBC"/>
    <property type="match status" value="1"/>
</dbReference>
<feature type="compositionally biased region" description="Gly residues" evidence="7">
    <location>
        <begin position="58"/>
        <end position="68"/>
    </location>
</feature>
<name>A0A4U1EKY1_MONMO</name>
<dbReference type="GO" id="GO:0003700">
    <property type="term" value="F:DNA-binding transcription factor activity"/>
    <property type="evidence" value="ECO:0007669"/>
    <property type="project" value="InterPro"/>
</dbReference>
<feature type="domain" description="PBC" evidence="9">
    <location>
        <begin position="95"/>
        <end position="289"/>
    </location>
</feature>
<dbReference type="AlphaFoldDB" id="A0A4U1EKY1"/>
<evidence type="ECO:0000259" key="8">
    <source>
        <dbReference type="PROSITE" id="PS50071"/>
    </source>
</evidence>
<reference evidence="11" key="1">
    <citation type="journal article" date="2019" name="IScience">
        <title>Narwhal Genome Reveals Long-Term Low Genetic Diversity despite Current Large Abundance Size.</title>
        <authorList>
            <person name="Westbury M.V."/>
            <person name="Petersen B."/>
            <person name="Garde E."/>
            <person name="Heide-Jorgensen M.P."/>
            <person name="Lorenzen E.D."/>
        </authorList>
    </citation>
    <scope>NUCLEOTIDE SEQUENCE [LARGE SCALE GENOMIC DNA]</scope>
</reference>
<dbReference type="Pfam" id="PF03792">
    <property type="entry name" value="PBC"/>
    <property type="match status" value="1"/>
</dbReference>
<accession>A0A4U1EKY1</accession>
<dbReference type="InterPro" id="IPR009057">
    <property type="entry name" value="Homeodomain-like_sf"/>
</dbReference>
<dbReference type="CDD" id="cd00086">
    <property type="entry name" value="homeodomain"/>
    <property type="match status" value="1"/>
</dbReference>
<evidence type="ECO:0000256" key="6">
    <source>
        <dbReference type="PROSITE-ProRule" id="PRU00108"/>
    </source>
</evidence>
<dbReference type="PANTHER" id="PTHR11850">
    <property type="entry name" value="HOMEOBOX PROTEIN TRANSCRIPTION FACTORS"/>
    <property type="match status" value="1"/>
</dbReference>
<feature type="region of interest" description="Disordered" evidence="7">
    <location>
        <begin position="43"/>
        <end position="114"/>
    </location>
</feature>
<keyword evidence="5 6" id="KW-0539">Nucleus</keyword>
<dbReference type="InterPro" id="IPR005542">
    <property type="entry name" value="PBX_PBC_dom"/>
</dbReference>
<comment type="caution">
    <text evidence="10">The sequence shown here is derived from an EMBL/GenBank/DDBJ whole genome shotgun (WGS) entry which is preliminary data.</text>
</comment>
<dbReference type="InterPro" id="IPR001356">
    <property type="entry name" value="HD"/>
</dbReference>